<evidence type="ECO:0000313" key="2">
    <source>
        <dbReference type="Proteomes" id="UP001055911"/>
    </source>
</evidence>
<dbReference type="RefSeq" id="WP_252767427.1">
    <property type="nucleotide sequence ID" value="NZ_CP097119.1"/>
</dbReference>
<keyword evidence="2" id="KW-1185">Reference proteome</keyword>
<sequence length="136" mass="15425">MEPSINLLYVTKQDGVQPIMILDPSRKSVDIKVNIQFYGISSGTHTVSIDLQNENNESILDKGPVKSEIDYDKSVQKMKQDINYESDDEDNIELIGLFNISFNLNNDDLTKSRHIIVSGRMDDSSEKTTIIFLRKG</sequence>
<dbReference type="EMBL" id="CP097119">
    <property type="protein sequence ID" value="USS89881.1"/>
    <property type="molecule type" value="Genomic_DNA"/>
</dbReference>
<name>A0A9Q8ZYH7_9LACO</name>
<evidence type="ECO:0000313" key="1">
    <source>
        <dbReference type="EMBL" id="USS89881.1"/>
    </source>
</evidence>
<gene>
    <name evidence="1" type="ORF">M3M40_03680</name>
</gene>
<dbReference type="Proteomes" id="UP001055911">
    <property type="component" value="Chromosome"/>
</dbReference>
<proteinExistence type="predicted"/>
<protein>
    <submittedName>
        <fullName evidence="1">Uncharacterized protein</fullName>
    </submittedName>
</protein>
<dbReference type="AlphaFoldDB" id="A0A9Q8ZYH7"/>
<organism evidence="1 2">
    <name type="scientific">Fructilactobacillus cliffordii</name>
    <dbReference type="NCBI Taxonomy" id="2940299"/>
    <lineage>
        <taxon>Bacteria</taxon>
        <taxon>Bacillati</taxon>
        <taxon>Bacillota</taxon>
        <taxon>Bacilli</taxon>
        <taxon>Lactobacillales</taxon>
        <taxon>Lactobacillaceae</taxon>
        <taxon>Fructilactobacillus</taxon>
    </lineage>
</organism>
<reference evidence="1" key="1">
    <citation type="submission" date="2022-05" db="EMBL/GenBank/DDBJ databases">
        <authorList>
            <person name="Oliphant S.A."/>
            <person name="Watson-Haigh N.S."/>
            <person name="Sumby K.M."/>
            <person name="Gardner J.M."/>
            <person name="Jiranek V."/>
        </authorList>
    </citation>
    <scope>NUCLEOTIDE SEQUENCE</scope>
    <source>
        <strain evidence="1">KI4_B1</strain>
    </source>
</reference>
<accession>A0A9Q8ZYH7</accession>